<evidence type="ECO:0000259" key="5">
    <source>
        <dbReference type="PROSITE" id="PS50931"/>
    </source>
</evidence>
<keyword evidence="7" id="KW-1185">Reference proteome</keyword>
<dbReference type="PRINTS" id="PR00039">
    <property type="entry name" value="HTHLYSR"/>
</dbReference>
<proteinExistence type="inferred from homology"/>
<evidence type="ECO:0000256" key="4">
    <source>
        <dbReference type="ARBA" id="ARBA00023163"/>
    </source>
</evidence>
<dbReference type="InterPro" id="IPR036390">
    <property type="entry name" value="WH_DNA-bd_sf"/>
</dbReference>
<accession>A0ABT7E9E0</accession>
<evidence type="ECO:0000313" key="6">
    <source>
        <dbReference type="EMBL" id="MDK2563531.1"/>
    </source>
</evidence>
<organism evidence="6 7">
    <name type="scientific">Romboutsia sedimentorum</name>
    <dbReference type="NCBI Taxonomy" id="1368474"/>
    <lineage>
        <taxon>Bacteria</taxon>
        <taxon>Bacillati</taxon>
        <taxon>Bacillota</taxon>
        <taxon>Clostridia</taxon>
        <taxon>Peptostreptococcales</taxon>
        <taxon>Peptostreptococcaceae</taxon>
        <taxon>Romboutsia</taxon>
    </lineage>
</organism>
<dbReference type="Pfam" id="PF03466">
    <property type="entry name" value="LysR_substrate"/>
    <property type="match status" value="1"/>
</dbReference>
<feature type="domain" description="HTH lysR-type" evidence="5">
    <location>
        <begin position="1"/>
        <end position="58"/>
    </location>
</feature>
<dbReference type="SUPFAM" id="SSF46785">
    <property type="entry name" value="Winged helix' DNA-binding domain"/>
    <property type="match status" value="1"/>
</dbReference>
<dbReference type="SUPFAM" id="SSF53850">
    <property type="entry name" value="Periplasmic binding protein-like II"/>
    <property type="match status" value="1"/>
</dbReference>
<dbReference type="InterPro" id="IPR036388">
    <property type="entry name" value="WH-like_DNA-bd_sf"/>
</dbReference>
<protein>
    <submittedName>
        <fullName evidence="6">LysR family transcriptional regulator</fullName>
    </submittedName>
</protein>
<keyword evidence="4" id="KW-0804">Transcription</keyword>
<keyword evidence="3" id="KW-0238">DNA-binding</keyword>
<dbReference type="EMBL" id="JASKYM010000002">
    <property type="protein sequence ID" value="MDK2563531.1"/>
    <property type="molecule type" value="Genomic_DNA"/>
</dbReference>
<dbReference type="InterPro" id="IPR050950">
    <property type="entry name" value="HTH-type_LysR_regulators"/>
</dbReference>
<gene>
    <name evidence="6" type="ORF">QOZ84_08210</name>
</gene>
<sequence length="289" mass="33214">MELIHLKYFQNVARTEHITKSSKELNIVQPALSRSIHTLEKELGVDLFDRNGRTIKLNKNGKSFLKTVDEALSILESGKNKLLDMNNKLDLEIKLLVFAGSSTISKLVVDFRFLYPDTTFKLLQHNIHSLNYHTFDFCISSTLEELKNPYSITLIEEEMFIGVSTDNPLSKKDSIYLKEASNENFISFEATKPFRKISDKLCLSAGFTPNTVFESDVPEIIRNLIRAGFGISFIPQITWNITSDESIKLLHVIDPPCKRYLNISWHPDNYMSSRAKIFKDFVVDYYSNL</sequence>
<dbReference type="Pfam" id="PF00126">
    <property type="entry name" value="HTH_1"/>
    <property type="match status" value="1"/>
</dbReference>
<evidence type="ECO:0000256" key="2">
    <source>
        <dbReference type="ARBA" id="ARBA00023015"/>
    </source>
</evidence>
<name>A0ABT7E9E0_9FIRM</name>
<dbReference type="InterPro" id="IPR000847">
    <property type="entry name" value="LysR_HTH_N"/>
</dbReference>
<reference evidence="6 7" key="1">
    <citation type="submission" date="2023-05" db="EMBL/GenBank/DDBJ databases">
        <title>Rombocin, a short stable natural nisin variant, displays selective antimicrobial activity against Listeria monocytogenes and employs dual mode of action to kill target bacterial strains.</title>
        <authorList>
            <person name="Wambui J."/>
            <person name="Stephan R."/>
            <person name="Kuipers O.P."/>
        </authorList>
    </citation>
    <scope>NUCLEOTIDE SEQUENCE [LARGE SCALE GENOMIC DNA]</scope>
    <source>
        <strain evidence="6 7">RC002</strain>
    </source>
</reference>
<dbReference type="PANTHER" id="PTHR30419:SF28">
    <property type="entry name" value="HTH-TYPE TRANSCRIPTIONAL REGULATOR BSDA"/>
    <property type="match status" value="1"/>
</dbReference>
<keyword evidence="2" id="KW-0805">Transcription regulation</keyword>
<comment type="similarity">
    <text evidence="1">Belongs to the LysR transcriptional regulatory family.</text>
</comment>
<evidence type="ECO:0000313" key="7">
    <source>
        <dbReference type="Proteomes" id="UP001301012"/>
    </source>
</evidence>
<evidence type="ECO:0000256" key="1">
    <source>
        <dbReference type="ARBA" id="ARBA00009437"/>
    </source>
</evidence>
<dbReference type="PANTHER" id="PTHR30419">
    <property type="entry name" value="HTH-TYPE TRANSCRIPTIONAL REGULATOR YBHD"/>
    <property type="match status" value="1"/>
</dbReference>
<dbReference type="InterPro" id="IPR005119">
    <property type="entry name" value="LysR_subst-bd"/>
</dbReference>
<dbReference type="Gene3D" id="1.10.10.10">
    <property type="entry name" value="Winged helix-like DNA-binding domain superfamily/Winged helix DNA-binding domain"/>
    <property type="match status" value="1"/>
</dbReference>
<dbReference type="PROSITE" id="PS50931">
    <property type="entry name" value="HTH_LYSR"/>
    <property type="match status" value="1"/>
</dbReference>
<evidence type="ECO:0000256" key="3">
    <source>
        <dbReference type="ARBA" id="ARBA00023125"/>
    </source>
</evidence>
<comment type="caution">
    <text evidence="6">The sequence shown here is derived from an EMBL/GenBank/DDBJ whole genome shotgun (WGS) entry which is preliminary data.</text>
</comment>
<dbReference type="RefSeq" id="WP_284132466.1">
    <property type="nucleotide sequence ID" value="NZ_JASKYM010000002.1"/>
</dbReference>
<dbReference type="Gene3D" id="3.40.190.290">
    <property type="match status" value="1"/>
</dbReference>
<dbReference type="Proteomes" id="UP001301012">
    <property type="component" value="Unassembled WGS sequence"/>
</dbReference>